<keyword evidence="5" id="KW-1185">Reference proteome</keyword>
<proteinExistence type="predicted"/>
<protein>
    <recommendedName>
        <fullName evidence="3">Pesticidal crystal protein Cry22Aa Ig-like domain-containing protein</fullName>
    </recommendedName>
</protein>
<feature type="compositionally biased region" description="Low complexity" evidence="1">
    <location>
        <begin position="108"/>
        <end position="125"/>
    </location>
</feature>
<dbReference type="Proteomes" id="UP001190700">
    <property type="component" value="Unassembled WGS sequence"/>
</dbReference>
<dbReference type="InterPro" id="IPR051223">
    <property type="entry name" value="Polycystin"/>
</dbReference>
<feature type="transmembrane region" description="Helical" evidence="2">
    <location>
        <begin position="1735"/>
        <end position="1756"/>
    </location>
</feature>
<comment type="caution">
    <text evidence="4">The sequence shown here is derived from an EMBL/GenBank/DDBJ whole genome shotgun (WGS) entry which is preliminary data.</text>
</comment>
<evidence type="ECO:0000256" key="2">
    <source>
        <dbReference type="SAM" id="Phobius"/>
    </source>
</evidence>
<dbReference type="InterPro" id="IPR013783">
    <property type="entry name" value="Ig-like_fold"/>
</dbReference>
<organism evidence="4 5">
    <name type="scientific">Cymbomonas tetramitiformis</name>
    <dbReference type="NCBI Taxonomy" id="36881"/>
    <lineage>
        <taxon>Eukaryota</taxon>
        <taxon>Viridiplantae</taxon>
        <taxon>Chlorophyta</taxon>
        <taxon>Pyramimonadophyceae</taxon>
        <taxon>Pyramimonadales</taxon>
        <taxon>Pyramimonadaceae</taxon>
        <taxon>Cymbomonas</taxon>
    </lineage>
</organism>
<evidence type="ECO:0000313" key="5">
    <source>
        <dbReference type="Proteomes" id="UP001190700"/>
    </source>
</evidence>
<feature type="transmembrane region" description="Helical" evidence="2">
    <location>
        <begin position="1520"/>
        <end position="1540"/>
    </location>
</feature>
<name>A0AAE0BPH5_9CHLO</name>
<dbReference type="Pfam" id="PF16403">
    <property type="entry name" value="Bact_surface_Ig-like"/>
    <property type="match status" value="1"/>
</dbReference>
<sequence>MAAAAGVASSDVQITSIVAGSVHVTSTTAFIGGSSSGSSDAFITQLRDQTATIFSGSAYGSASALSVSQDNAVSTVSPSRPPITSVTDPPSLYGPDLIASPTTPPSTYPTASPSISPTTKPSAPTEAPLSSPLVSDTYSNALMGSNGLYSVEPPAPPASPPPPMLSVADLVYNDEYEEPLVTPDEEAPTLTLLGAVYVELRQRDVYTDDGAVAYDDTDGFDIQVVATGVDAVDTCCITKEPFLIVYNAVDQAGNQAASVERHVGVVASCPLPSYLCEEIPGVVCASCSESYDGKTTCICLDTGIISGGSSEGEDTVAEYVPPADDEPPTLVLLGDGTFAKSESGTVLMLHEVEVGQPFVLPGVEAHDDVDGNLTSAVTSYGAGRIDTSVITSDDAPYIVTYSVSDHAGNAAVEVRRRIYVRNPCAGIGIGGRDEWICGRNASGSSECSVNGLCLSLAGQPEEEDEEEITVPPSLAILGAAEVQVSPGLPYLMCPDERQLDLVCDQGATASDELDGDLTKYVLACTSDGVDNRFHNKGVAGCLDANSPPGVYLVEFSVTNSAGLTAYAYRNVTLSPVCPIGERLCEDGVACSSEGVCVSSLSGAEILSDSPEIGPPSINLRTSADVPSAYVEVKQFATYVSCTEDTTILCDPGAVAQAGDGADLTNAVLVCPPKSCLSTGCAGHELVGKGIQACLNTSSDVGTVFSVEMLVFDKAMPPQNVSVFRTITIVNPCANQEYVCPDRTCSAVECALRDSLLTEDADTAPPVITFDGPSEVMIRYGDAAAAARLEPCASQTANRSGACYAVALDDAAGDVSSSLVVRQDTSCPTCSSRGCTLSSVHQCLPGTYAYLYSVTDAEDNYAEARLVVSVVEEGALSAEILISAGTADVALARAQAEAYHNQSTTENAAWRQGIADVLNEDSAAPREIVLASDVTLLSVTLTSQQGDDVSYADTATGGALCFVVEFLVVVRVRNEDSTRRSLLHKRRLQGTSRLDGVAATMTASVTNGALSASLSAGAALYNTTVASDVTGLNDDVNSNMTTPEIDNVAAYQASISAEIQKLQRVEDQLSTNNVPAIANEVASSGGDPSLWTTQQLEHWGEQQEADVDGVEALGTRMDELLLGRREQLVRQARAFEIVQDGLADAQAALKDLADARQDVLNAGMAALKLRRQSMDQHAPETPPGNPDCAHLPMLQSQDEDSVGEHTYTFMVQPLSQETSTGRRLLAKGTGGNKDGDTDVASPEPEKKTSVGGSLDYTAFANWKLPSFDDSQSLAVVGTEVDKKARYLVGTSRNRIIGGLLLYVKRGAGQRTCSRRFDKLGAPCYSRVGTSVHYGVDSVFTPGKTLFSASAQADMEKYYDVGDINVVPQDSKIPRPFAPRALHGASGGQPYFLDVGLNAYRAQQMYVFMEEGQLMDEGVFEVASYLYAFNANNQKWTVVKLRWWRTPGGSWDTEADIQVVTKRDWRVTGWDSAVWMTMHVLWVLTSMLVFGQLLWQLKPDLLKKQYNVKSFRAALKKHCSSLSNFLALMGAVTQLVVVSLFMRYHLRVEFLSAQSEYNILHSLYWGANFFFSARKDNDNDEEQARRGNITANDPANAAEGVWALPEDNSGLDGYMETWNELSSLSYLYRGVFLLQALRTFTMITRLLVALGRQQRMGIFIKTIRNSFFELMHLLAFFFPWMCYSMLFHIEFGPRIEKMRTFSLALDRTSQTALLGDYESTKLRNWEISTFEEFKNDFLLYSFCMFYMCVLSNFFYAIICDNLFALWKDSQSARTLPQDISMFYLNRKNVKVLKKWPKMERIQQTLKLPLDTLRAGRWKLARQNAFRTSGDVNLDAVSLLVANEVLTSLDLGMLLCARVARSSRNLIVATKSSREEDSLQSCAQTRAAAYKPHRGTLMTGENQSPKASRLSRGMKELGPKREECELLAKNIVQQLHVYEKRKSAETDENKEPPITINNLLEKAIMLQREAQLKLDCKHRSAQEIANKIMNNLVSYQIIGLRKIYNLNNLADLPGETSSKTFGFLEDIGVLWKDEDLCERRGPDGRLPGISLQLPTCAMNHDDATDEINYEANYRCVDKTTFAI</sequence>
<dbReference type="PANTHER" id="PTHR10877:SF183">
    <property type="entry name" value="AT14535P-RELATED"/>
    <property type="match status" value="1"/>
</dbReference>
<feature type="region of interest" description="Disordered" evidence="1">
    <location>
        <begin position="73"/>
        <end position="136"/>
    </location>
</feature>
<gene>
    <name evidence="4" type="ORF">CYMTET_49839</name>
</gene>
<keyword evidence="2" id="KW-1133">Transmembrane helix</keyword>
<feature type="domain" description="Pesticidal crystal protein Cry22Aa Ig-like" evidence="3">
    <location>
        <begin position="352"/>
        <end position="420"/>
    </location>
</feature>
<keyword evidence="2" id="KW-0812">Transmembrane</keyword>
<feature type="compositionally biased region" description="Polar residues" evidence="1">
    <location>
        <begin position="73"/>
        <end position="88"/>
    </location>
</feature>
<evidence type="ECO:0000256" key="1">
    <source>
        <dbReference type="SAM" id="MobiDB-lite"/>
    </source>
</evidence>
<evidence type="ECO:0000313" key="4">
    <source>
        <dbReference type="EMBL" id="KAK3240317.1"/>
    </source>
</evidence>
<feature type="transmembrane region" description="Helical" evidence="2">
    <location>
        <begin position="1471"/>
        <end position="1493"/>
    </location>
</feature>
<dbReference type="PANTHER" id="PTHR10877">
    <property type="entry name" value="POLYCYSTIN FAMILY MEMBER"/>
    <property type="match status" value="1"/>
</dbReference>
<dbReference type="Gene3D" id="2.60.40.10">
    <property type="entry name" value="Immunoglobulins"/>
    <property type="match status" value="2"/>
</dbReference>
<feature type="region of interest" description="Disordered" evidence="1">
    <location>
        <begin position="1171"/>
        <end position="1191"/>
    </location>
</feature>
<evidence type="ECO:0000259" key="3">
    <source>
        <dbReference type="Pfam" id="PF16403"/>
    </source>
</evidence>
<feature type="transmembrane region" description="Helical" evidence="2">
    <location>
        <begin position="1624"/>
        <end position="1648"/>
    </location>
</feature>
<dbReference type="InterPro" id="IPR032179">
    <property type="entry name" value="Cry22Aa_Ig-like"/>
</dbReference>
<reference evidence="4 5" key="1">
    <citation type="journal article" date="2015" name="Genome Biol. Evol.">
        <title>Comparative Genomics of a Bacterivorous Green Alga Reveals Evolutionary Causalities and Consequences of Phago-Mixotrophic Mode of Nutrition.</title>
        <authorList>
            <person name="Burns J.A."/>
            <person name="Paasch A."/>
            <person name="Narechania A."/>
            <person name="Kim E."/>
        </authorList>
    </citation>
    <scope>NUCLEOTIDE SEQUENCE [LARGE SCALE GENOMIC DNA]</scope>
    <source>
        <strain evidence="4 5">PLY_AMNH</strain>
    </source>
</reference>
<feature type="transmembrane region" description="Helical" evidence="2">
    <location>
        <begin position="1668"/>
        <end position="1687"/>
    </location>
</feature>
<keyword evidence="2" id="KW-0472">Membrane</keyword>
<feature type="region of interest" description="Disordered" evidence="1">
    <location>
        <begin position="1217"/>
        <end position="1248"/>
    </location>
</feature>
<accession>A0AAE0BPH5</accession>
<dbReference type="EMBL" id="LGRX02033679">
    <property type="protein sequence ID" value="KAK3240317.1"/>
    <property type="molecule type" value="Genomic_DNA"/>
</dbReference>